<reference evidence="4" key="1">
    <citation type="submission" date="2020-11" db="EMBL/GenBank/DDBJ databases">
        <authorList>
            <consortium name="DOE Joint Genome Institute"/>
            <person name="Ahrendt S."/>
            <person name="Riley R."/>
            <person name="Andreopoulos W."/>
            <person name="Labutti K."/>
            <person name="Pangilinan J."/>
            <person name="Ruiz-Duenas F.J."/>
            <person name="Barrasa J.M."/>
            <person name="Sanchez-Garcia M."/>
            <person name="Camarero S."/>
            <person name="Miyauchi S."/>
            <person name="Serrano A."/>
            <person name="Linde D."/>
            <person name="Babiker R."/>
            <person name="Drula E."/>
            <person name="Ayuso-Fernandez I."/>
            <person name="Pacheco R."/>
            <person name="Padilla G."/>
            <person name="Ferreira P."/>
            <person name="Barriuso J."/>
            <person name="Kellner H."/>
            <person name="Castanera R."/>
            <person name="Alfaro M."/>
            <person name="Ramirez L."/>
            <person name="Pisabarro A.G."/>
            <person name="Kuo A."/>
            <person name="Tritt A."/>
            <person name="Lipzen A."/>
            <person name="He G."/>
            <person name="Yan M."/>
            <person name="Ng V."/>
            <person name="Cullen D."/>
            <person name="Martin F."/>
            <person name="Rosso M.-N."/>
            <person name="Henrissat B."/>
            <person name="Hibbett D."/>
            <person name="Martinez A.T."/>
            <person name="Grigoriev I.V."/>
        </authorList>
    </citation>
    <scope>NUCLEOTIDE SEQUENCE</scope>
    <source>
        <strain evidence="4">ATCC 90797</strain>
    </source>
</reference>
<evidence type="ECO:0000313" key="5">
    <source>
        <dbReference type="Proteomes" id="UP000807025"/>
    </source>
</evidence>
<feature type="signal peptide" evidence="3">
    <location>
        <begin position="1"/>
        <end position="34"/>
    </location>
</feature>
<dbReference type="Proteomes" id="UP000807025">
    <property type="component" value="Unassembled WGS sequence"/>
</dbReference>
<protein>
    <submittedName>
        <fullName evidence="4">Uncharacterized protein</fullName>
    </submittedName>
</protein>
<keyword evidence="2" id="KW-0812">Transmembrane</keyword>
<evidence type="ECO:0000256" key="1">
    <source>
        <dbReference type="SAM" id="MobiDB-lite"/>
    </source>
</evidence>
<organism evidence="4 5">
    <name type="scientific">Pleurotus eryngii</name>
    <name type="common">Boletus of the steppes</name>
    <dbReference type="NCBI Taxonomy" id="5323"/>
    <lineage>
        <taxon>Eukaryota</taxon>
        <taxon>Fungi</taxon>
        <taxon>Dikarya</taxon>
        <taxon>Basidiomycota</taxon>
        <taxon>Agaricomycotina</taxon>
        <taxon>Agaricomycetes</taxon>
        <taxon>Agaricomycetidae</taxon>
        <taxon>Agaricales</taxon>
        <taxon>Pleurotineae</taxon>
        <taxon>Pleurotaceae</taxon>
        <taxon>Pleurotus</taxon>
    </lineage>
</organism>
<comment type="caution">
    <text evidence="4">The sequence shown here is derived from an EMBL/GenBank/DDBJ whole genome shotgun (WGS) entry which is preliminary data.</text>
</comment>
<proteinExistence type="predicted"/>
<dbReference type="AlphaFoldDB" id="A0A9P6A5Y2"/>
<feature type="region of interest" description="Disordered" evidence="1">
    <location>
        <begin position="252"/>
        <end position="278"/>
    </location>
</feature>
<feature type="transmembrane region" description="Helical" evidence="2">
    <location>
        <begin position="218"/>
        <end position="244"/>
    </location>
</feature>
<dbReference type="EMBL" id="MU154541">
    <property type="protein sequence ID" value="KAF9497806.1"/>
    <property type="molecule type" value="Genomic_DNA"/>
</dbReference>
<keyword evidence="5" id="KW-1185">Reference proteome</keyword>
<feature type="compositionally biased region" description="Basic and acidic residues" evidence="1">
    <location>
        <begin position="261"/>
        <end position="278"/>
    </location>
</feature>
<dbReference type="OrthoDB" id="3267422at2759"/>
<evidence type="ECO:0000256" key="3">
    <source>
        <dbReference type="SAM" id="SignalP"/>
    </source>
</evidence>
<evidence type="ECO:0000256" key="2">
    <source>
        <dbReference type="SAM" id="Phobius"/>
    </source>
</evidence>
<keyword evidence="2" id="KW-0472">Membrane</keyword>
<name>A0A9P6A5Y2_PLEER</name>
<sequence length="278" mass="29650">MRARPTVITASPSWWLGLLSIVFQALALIPRVQAARNITIGNTSPEVLYTPFLCNVTGTDCEGAWRVVDVDGVSIVTTNGPSPARGGVIPQMFIRFRASAFFMTTSSLSSALANFTLSAGDTVITQPINTSIPLLGGVNLVEANTTQLTITFISGGRLDIGTFNLTVSDDNLPLSSVLPSVTLPPSMPPPIFTIAPTSSMGPSESPSVSGSSGVHPKLIAQAVGLTVGLGLGLTVSFILAFMCFRLRRRQQQQQQRRHSRRTDSAEEGDQFHPEKTPQ</sequence>
<gene>
    <name evidence="4" type="ORF">BDN71DRAFT_1444207</name>
</gene>
<keyword evidence="2" id="KW-1133">Transmembrane helix</keyword>
<evidence type="ECO:0000313" key="4">
    <source>
        <dbReference type="EMBL" id="KAF9497806.1"/>
    </source>
</evidence>
<feature type="chain" id="PRO_5040106701" evidence="3">
    <location>
        <begin position="35"/>
        <end position="278"/>
    </location>
</feature>
<accession>A0A9P6A5Y2</accession>
<keyword evidence="3" id="KW-0732">Signal</keyword>